<comment type="caution">
    <text evidence="2">The sequence shown here is derived from an EMBL/GenBank/DDBJ whole genome shotgun (WGS) entry which is preliminary data.</text>
</comment>
<keyword evidence="2" id="KW-0489">Methyltransferase</keyword>
<dbReference type="Pfam" id="PF13649">
    <property type="entry name" value="Methyltransf_25"/>
    <property type="match status" value="1"/>
</dbReference>
<dbReference type="CDD" id="cd02440">
    <property type="entry name" value="AdoMet_MTases"/>
    <property type="match status" value="1"/>
</dbReference>
<dbReference type="Proteomes" id="UP000712673">
    <property type="component" value="Unassembled WGS sequence"/>
</dbReference>
<accession>A0A937VZR1</accession>
<organism evidence="2 3">
    <name type="scientific">Tectimicrobiota bacterium</name>
    <dbReference type="NCBI Taxonomy" id="2528274"/>
    <lineage>
        <taxon>Bacteria</taxon>
        <taxon>Pseudomonadati</taxon>
        <taxon>Nitrospinota/Tectimicrobiota group</taxon>
        <taxon>Candidatus Tectimicrobiota</taxon>
    </lineage>
</organism>
<dbReference type="EMBL" id="VGLS01000272">
    <property type="protein sequence ID" value="MBM3224179.1"/>
    <property type="molecule type" value="Genomic_DNA"/>
</dbReference>
<evidence type="ECO:0000313" key="2">
    <source>
        <dbReference type="EMBL" id="MBM3224179.1"/>
    </source>
</evidence>
<dbReference type="GO" id="GO:0008168">
    <property type="term" value="F:methyltransferase activity"/>
    <property type="evidence" value="ECO:0007669"/>
    <property type="project" value="UniProtKB-KW"/>
</dbReference>
<dbReference type="Gene3D" id="2.20.25.570">
    <property type="match status" value="1"/>
</dbReference>
<dbReference type="GO" id="GO:0032259">
    <property type="term" value="P:methylation"/>
    <property type="evidence" value="ECO:0007669"/>
    <property type="project" value="UniProtKB-KW"/>
</dbReference>
<keyword evidence="2" id="KW-0808">Transferase</keyword>
<dbReference type="Gene3D" id="3.40.50.150">
    <property type="entry name" value="Vaccinia Virus protein VP39"/>
    <property type="match status" value="1"/>
</dbReference>
<sequence length="286" mass="31723">MDNYQEETYGERIAGIYDTWYPDYEVSVIAALHHLAQGGRALELGIGTGRIALPLQHAGLDVHGIEASEAMLARLRAKPGGATIPMTLGNFADVAVDGHYALIYVLFNTFFALLTQEEQVRCVRNVAQHLTPQGVFVVEAFVPDLTRFSGQQALRTVRISTHDVRLEASQHDPVLQQITSQYLVVTEEGTRLYPVQLRYVWPAELDLMAQLAGLRHQDRWGDWQGACFPGTVANIFRSMSALYRLVGREKRTEVQGGRRCQTRPNQGVQATANSVRSCLAPALCCA</sequence>
<proteinExistence type="predicted"/>
<evidence type="ECO:0000313" key="3">
    <source>
        <dbReference type="Proteomes" id="UP000712673"/>
    </source>
</evidence>
<evidence type="ECO:0000259" key="1">
    <source>
        <dbReference type="Pfam" id="PF13649"/>
    </source>
</evidence>
<reference evidence="2" key="1">
    <citation type="submission" date="2019-03" db="EMBL/GenBank/DDBJ databases">
        <title>Lake Tanganyika Metagenome-Assembled Genomes (MAGs).</title>
        <authorList>
            <person name="Tran P."/>
        </authorList>
    </citation>
    <scope>NUCLEOTIDE SEQUENCE</scope>
    <source>
        <strain evidence="2">K_DeepCast_65m_m2_066</strain>
    </source>
</reference>
<name>A0A937VZR1_UNCTE</name>
<dbReference type="SUPFAM" id="SSF53335">
    <property type="entry name" value="S-adenosyl-L-methionine-dependent methyltransferases"/>
    <property type="match status" value="1"/>
</dbReference>
<dbReference type="InterPro" id="IPR041698">
    <property type="entry name" value="Methyltransf_25"/>
</dbReference>
<gene>
    <name evidence="2" type="ORF">FJZ47_10290</name>
</gene>
<dbReference type="InterPro" id="IPR029063">
    <property type="entry name" value="SAM-dependent_MTases_sf"/>
</dbReference>
<feature type="domain" description="Methyltransferase" evidence="1">
    <location>
        <begin position="42"/>
        <end position="134"/>
    </location>
</feature>
<protein>
    <submittedName>
        <fullName evidence="2">Class I SAM-dependent methyltransferase</fullName>
    </submittedName>
</protein>
<dbReference type="AlphaFoldDB" id="A0A937VZR1"/>